<dbReference type="SUPFAM" id="SSF53774">
    <property type="entry name" value="Glutaminase/Asparaginase"/>
    <property type="match status" value="1"/>
</dbReference>
<name>A0AA88KYC6_ARTSF</name>
<gene>
    <name evidence="12" type="ORF">QYM36_016541</name>
</gene>
<dbReference type="InterPro" id="IPR027475">
    <property type="entry name" value="Asparaginase/glutaminase_AS2"/>
</dbReference>
<reference evidence="12" key="1">
    <citation type="submission" date="2023-07" db="EMBL/GenBank/DDBJ databases">
        <title>Chromosome-level genome assembly of Artemia franciscana.</title>
        <authorList>
            <person name="Jo E."/>
        </authorList>
    </citation>
    <scope>NUCLEOTIDE SEQUENCE</scope>
    <source>
        <tissue evidence="12">Whole body</tissue>
    </source>
</reference>
<dbReference type="InterPro" id="IPR002110">
    <property type="entry name" value="Ankyrin_rpt"/>
</dbReference>
<evidence type="ECO:0000256" key="7">
    <source>
        <dbReference type="PROSITE-ProRule" id="PRU00023"/>
    </source>
</evidence>
<dbReference type="Pfam" id="PF17763">
    <property type="entry name" value="Asparaginase_C"/>
    <property type="match status" value="1"/>
</dbReference>
<dbReference type="PROSITE" id="PS00917">
    <property type="entry name" value="ASN_GLN_ASE_2"/>
    <property type="match status" value="1"/>
</dbReference>
<dbReference type="NCBIfam" id="TIGR00519">
    <property type="entry name" value="asnASE_I"/>
    <property type="match status" value="1"/>
</dbReference>
<dbReference type="Gene3D" id="1.25.40.20">
    <property type="entry name" value="Ankyrin repeat-containing domain"/>
    <property type="match status" value="1"/>
</dbReference>
<dbReference type="EC" id="3.5.1.1" evidence="1"/>
<dbReference type="InterPro" id="IPR037152">
    <property type="entry name" value="L-asparaginase_N_sf"/>
</dbReference>
<comment type="caution">
    <text evidence="12">The sequence shown here is derived from an EMBL/GenBank/DDBJ whole genome shotgun (WGS) entry which is preliminary data.</text>
</comment>
<keyword evidence="2" id="KW-0677">Repeat</keyword>
<dbReference type="Pfam" id="PF00710">
    <property type="entry name" value="Asparaginase"/>
    <property type="match status" value="1"/>
</dbReference>
<evidence type="ECO:0000313" key="12">
    <source>
        <dbReference type="EMBL" id="KAK2706541.1"/>
    </source>
</evidence>
<dbReference type="AlphaFoldDB" id="A0AA88KYC6"/>
<dbReference type="InterPro" id="IPR041725">
    <property type="entry name" value="L-asparaginase_I"/>
</dbReference>
<feature type="domain" description="L-asparaginase N-terminal" evidence="10">
    <location>
        <begin position="63"/>
        <end position="277"/>
    </location>
</feature>
<evidence type="ECO:0000256" key="9">
    <source>
        <dbReference type="SAM" id="MobiDB-lite"/>
    </source>
</evidence>
<evidence type="ECO:0000259" key="11">
    <source>
        <dbReference type="Pfam" id="PF17763"/>
    </source>
</evidence>
<dbReference type="FunFam" id="3.40.50.40:FF:000001">
    <property type="entry name" value="L-asparaginase 1"/>
    <property type="match status" value="1"/>
</dbReference>
<evidence type="ECO:0000256" key="2">
    <source>
        <dbReference type="ARBA" id="ARBA00022737"/>
    </source>
</evidence>
<dbReference type="SMART" id="SM00248">
    <property type="entry name" value="ANK"/>
    <property type="match status" value="2"/>
</dbReference>
<dbReference type="PIRSF" id="PIRSF001220">
    <property type="entry name" value="L-ASNase_gatD"/>
    <property type="match status" value="1"/>
</dbReference>
<evidence type="ECO:0000256" key="3">
    <source>
        <dbReference type="ARBA" id="ARBA00022801"/>
    </source>
</evidence>
<evidence type="ECO:0000256" key="1">
    <source>
        <dbReference type="ARBA" id="ARBA00012920"/>
    </source>
</evidence>
<dbReference type="InterPro" id="IPR006034">
    <property type="entry name" value="Asparaginase/glutaminase-like"/>
</dbReference>
<feature type="active site" evidence="8">
    <location>
        <position position="175"/>
    </location>
</feature>
<keyword evidence="13" id="KW-1185">Reference proteome</keyword>
<dbReference type="InterPro" id="IPR036152">
    <property type="entry name" value="Asp/glu_Ase-like_sf"/>
</dbReference>
<feature type="repeat" description="ANK" evidence="7">
    <location>
        <begin position="539"/>
        <end position="571"/>
    </location>
</feature>
<dbReference type="SUPFAM" id="SSF48403">
    <property type="entry name" value="Ankyrin repeat"/>
    <property type="match status" value="1"/>
</dbReference>
<evidence type="ECO:0000259" key="10">
    <source>
        <dbReference type="Pfam" id="PF00710"/>
    </source>
</evidence>
<dbReference type="PROSITE" id="PS51732">
    <property type="entry name" value="ASN_GLN_ASE_3"/>
    <property type="match status" value="1"/>
</dbReference>
<sequence length="710" mass="78740">MDRNIKFELGSEEELNSEESDECTEIVHGPTENNPIDPAHVPKALRRSCSLECCQTDIKTESRVLVLYTGGTIGMVRNDNGVLVPKPNVLEHRLRKSAIFHDVAYAKSRFGHASGKSPLVLPNLGDRMRRALFMIYEYSPLLDSSNMTMDDWIQISKDLKICYENFDGFVILHGTDTLAYTASALSFMLENLGKTVIVTGSQIPIFETRSDGRDNFLSALVIAANYSVPEVCVFFNNRLHRGNRTTKVNTSSLDAFNSPNFAPLVNIGINIEVNQNLIFRPTELEKFHVHTTLNRNVGILRIFPSITTQTVKSFLAEPMHGVVLQTYGAGNIPSSRPDLMEALREATERGVIIINITQCAKGAVAALYETGSALLDVGVLPGYDMTPEAALTKLSYVLAHPDWDIETQRKIMARNIRGELTAPRNILDLTRLPRNRSSSVRLDIDSKSPLESLAALLPLLANGTSLSYIQAVLYPSFLYDAVRAGSIARLEDLKKCGVDLGAKDANSRDALFVATEIGNHEIVEYLLLNGVSVHSRDINGDNPLMLACKKGDVKIADLLLKTGAHLPHQSCLSDVLIKKAEAGDLRSLECFKMAGVQFNQPECCGHTALQSVAFILAFVALASGFQLGRYGDPKYPSNSYYGFGKYRNCCPMMNKCYPDPSYYDYCPYSEVSTGCTYQFDASNYEYPKPQIYKFPSYKQPEPPVYDDSPY</sequence>
<dbReference type="Pfam" id="PF12796">
    <property type="entry name" value="Ank_2"/>
    <property type="match status" value="1"/>
</dbReference>
<dbReference type="InterPro" id="IPR036770">
    <property type="entry name" value="Ankyrin_rpt-contain_sf"/>
</dbReference>
<dbReference type="InterPro" id="IPR040919">
    <property type="entry name" value="Asparaginase_C"/>
</dbReference>
<dbReference type="FunFam" id="3.40.50.1170:FF:000003">
    <property type="entry name" value="60 kDa lysophospholipase"/>
    <property type="match status" value="1"/>
</dbReference>
<keyword evidence="3" id="KW-0378">Hydrolase</keyword>
<dbReference type="PIRSF" id="PIRSF500176">
    <property type="entry name" value="L_ASNase"/>
    <property type="match status" value="1"/>
</dbReference>
<dbReference type="InterPro" id="IPR027474">
    <property type="entry name" value="L-asparaginase_N"/>
</dbReference>
<proteinExistence type="inferred from homology"/>
<evidence type="ECO:0000256" key="5">
    <source>
        <dbReference type="ARBA" id="ARBA00061199"/>
    </source>
</evidence>
<evidence type="ECO:0000313" key="13">
    <source>
        <dbReference type="Proteomes" id="UP001187531"/>
    </source>
</evidence>
<dbReference type="GO" id="GO:0009066">
    <property type="term" value="P:aspartate family amino acid metabolic process"/>
    <property type="evidence" value="ECO:0007669"/>
    <property type="project" value="UniProtKB-ARBA"/>
</dbReference>
<dbReference type="PROSITE" id="PS50297">
    <property type="entry name" value="ANK_REP_REGION"/>
    <property type="match status" value="2"/>
</dbReference>
<feature type="region of interest" description="Disordered" evidence="9">
    <location>
        <begin position="1"/>
        <end position="20"/>
    </location>
</feature>
<protein>
    <recommendedName>
        <fullName evidence="1">asparaginase</fullName>
        <ecNumber evidence="1">3.5.1.1</ecNumber>
    </recommendedName>
</protein>
<organism evidence="12 13">
    <name type="scientific">Artemia franciscana</name>
    <name type="common">Brine shrimp</name>
    <name type="synonym">Artemia sanfranciscana</name>
    <dbReference type="NCBI Taxonomy" id="6661"/>
    <lineage>
        <taxon>Eukaryota</taxon>
        <taxon>Metazoa</taxon>
        <taxon>Ecdysozoa</taxon>
        <taxon>Arthropoda</taxon>
        <taxon>Crustacea</taxon>
        <taxon>Branchiopoda</taxon>
        <taxon>Anostraca</taxon>
        <taxon>Artemiidae</taxon>
        <taxon>Artemia</taxon>
    </lineage>
</organism>
<feature type="repeat" description="ANK" evidence="7">
    <location>
        <begin position="506"/>
        <end position="538"/>
    </location>
</feature>
<evidence type="ECO:0000256" key="8">
    <source>
        <dbReference type="PROSITE-ProRule" id="PRU10100"/>
    </source>
</evidence>
<dbReference type="Proteomes" id="UP001187531">
    <property type="component" value="Unassembled WGS sequence"/>
</dbReference>
<dbReference type="PANTHER" id="PTHR11707">
    <property type="entry name" value="L-ASPARAGINASE"/>
    <property type="match status" value="1"/>
</dbReference>
<accession>A0AA88KYC6</accession>
<dbReference type="Gene3D" id="3.40.50.1170">
    <property type="entry name" value="L-asparaginase, N-terminal domain"/>
    <property type="match status" value="1"/>
</dbReference>
<dbReference type="InterPro" id="IPR006033">
    <property type="entry name" value="AsnA_fam"/>
</dbReference>
<dbReference type="SMART" id="SM00870">
    <property type="entry name" value="Asparaginase"/>
    <property type="match status" value="1"/>
</dbReference>
<evidence type="ECO:0000256" key="4">
    <source>
        <dbReference type="ARBA" id="ARBA00023043"/>
    </source>
</evidence>
<comment type="similarity">
    <text evidence="5">In the N-terminal section; belongs to the asparaginase 1 family.</text>
</comment>
<dbReference type="SFLD" id="SFLDS00057">
    <property type="entry name" value="Glutaminase/Asparaginase"/>
    <property type="match status" value="1"/>
</dbReference>
<feature type="compositionally biased region" description="Acidic residues" evidence="9">
    <location>
        <begin position="10"/>
        <end position="20"/>
    </location>
</feature>
<dbReference type="PROSITE" id="PS50088">
    <property type="entry name" value="ANK_REPEAT"/>
    <property type="match status" value="2"/>
</dbReference>
<feature type="binding site" evidence="6">
    <location>
        <position position="144"/>
    </location>
    <ligand>
        <name>substrate</name>
    </ligand>
</feature>
<dbReference type="InterPro" id="IPR027473">
    <property type="entry name" value="L-asparaginase_C"/>
</dbReference>
<feature type="domain" description="Asparaginase/glutaminase C-terminal" evidence="11">
    <location>
        <begin position="296"/>
        <end position="412"/>
    </location>
</feature>
<dbReference type="PANTHER" id="PTHR11707:SF28">
    <property type="entry name" value="60 KDA LYSOPHOSPHOLIPASE"/>
    <property type="match status" value="1"/>
</dbReference>
<dbReference type="PRINTS" id="PR00139">
    <property type="entry name" value="ASNGLNASE"/>
</dbReference>
<keyword evidence="4 7" id="KW-0040">ANK repeat</keyword>
<evidence type="ECO:0000256" key="6">
    <source>
        <dbReference type="PIRSR" id="PIRSR001220-2"/>
    </source>
</evidence>
<feature type="binding site" evidence="6">
    <location>
        <begin position="175"/>
        <end position="176"/>
    </location>
    <ligand>
        <name>substrate</name>
    </ligand>
</feature>
<dbReference type="Gene3D" id="3.40.50.40">
    <property type="match status" value="1"/>
</dbReference>
<dbReference type="CDD" id="cd08963">
    <property type="entry name" value="L-asparaginase_I"/>
    <property type="match status" value="1"/>
</dbReference>
<dbReference type="GO" id="GO:0004067">
    <property type="term" value="F:asparaginase activity"/>
    <property type="evidence" value="ECO:0007669"/>
    <property type="project" value="UniProtKB-UniRule"/>
</dbReference>
<dbReference type="EMBL" id="JAVRJZ010000020">
    <property type="protein sequence ID" value="KAK2706541.1"/>
    <property type="molecule type" value="Genomic_DNA"/>
</dbReference>